<dbReference type="InterPro" id="IPR005112">
    <property type="entry name" value="dDENN_dom"/>
</dbReference>
<dbReference type="GO" id="GO:0031410">
    <property type="term" value="C:cytoplasmic vesicle"/>
    <property type="evidence" value="ECO:0007669"/>
    <property type="project" value="TreeGrafter"/>
</dbReference>
<proteinExistence type="predicted"/>
<dbReference type="Gene3D" id="3.30.450.200">
    <property type="match status" value="1"/>
</dbReference>
<dbReference type="InterPro" id="IPR005113">
    <property type="entry name" value="uDENN_dom"/>
</dbReference>
<dbReference type="InterPro" id="IPR051696">
    <property type="entry name" value="DENN_Domain_GEFs"/>
</dbReference>
<dbReference type="PANTHER" id="PTHR12296">
    <property type="entry name" value="DENN DOMAIN-CONTAINING PROTEIN 4"/>
    <property type="match status" value="1"/>
</dbReference>
<dbReference type="SMART" id="SM00799">
    <property type="entry name" value="DENN"/>
    <property type="match status" value="1"/>
</dbReference>
<organism evidence="3">
    <name type="scientific">Leptocylindrus danicus</name>
    <dbReference type="NCBI Taxonomy" id="163516"/>
    <lineage>
        <taxon>Eukaryota</taxon>
        <taxon>Sar</taxon>
        <taxon>Stramenopiles</taxon>
        <taxon>Ochrophyta</taxon>
        <taxon>Bacillariophyta</taxon>
        <taxon>Coscinodiscophyceae</taxon>
        <taxon>Chaetocerotophycidae</taxon>
        <taxon>Leptocylindrales</taxon>
        <taxon>Leptocylindraceae</taxon>
        <taxon>Leptocylindrus</taxon>
    </lineage>
</organism>
<reference evidence="3" key="1">
    <citation type="submission" date="2021-01" db="EMBL/GenBank/DDBJ databases">
        <authorList>
            <person name="Corre E."/>
            <person name="Pelletier E."/>
            <person name="Niang G."/>
            <person name="Scheremetjew M."/>
            <person name="Finn R."/>
            <person name="Kale V."/>
            <person name="Holt S."/>
            <person name="Cochrane G."/>
            <person name="Meng A."/>
            <person name="Brown T."/>
            <person name="Cohen L."/>
        </authorList>
    </citation>
    <scope>NUCLEOTIDE SEQUENCE</scope>
    <source>
        <strain evidence="3">B650</strain>
    </source>
</reference>
<dbReference type="Pfam" id="PF02141">
    <property type="entry name" value="DENN"/>
    <property type="match status" value="1"/>
</dbReference>
<dbReference type="EMBL" id="HBGY01024647">
    <property type="protein sequence ID" value="CAD9596753.1"/>
    <property type="molecule type" value="Transcribed_RNA"/>
</dbReference>
<feature type="region of interest" description="Disordered" evidence="1">
    <location>
        <begin position="1158"/>
        <end position="1206"/>
    </location>
</feature>
<dbReference type="GO" id="GO:0032483">
    <property type="term" value="P:regulation of Rab protein signal transduction"/>
    <property type="evidence" value="ECO:0007669"/>
    <property type="project" value="TreeGrafter"/>
</dbReference>
<dbReference type="InterPro" id="IPR037516">
    <property type="entry name" value="Tripartite_DENN"/>
</dbReference>
<dbReference type="SMART" id="SM00801">
    <property type="entry name" value="dDENN"/>
    <property type="match status" value="1"/>
</dbReference>
<dbReference type="InterPro" id="IPR001194">
    <property type="entry name" value="cDENN_dom"/>
</dbReference>
<dbReference type="Pfam" id="PF03456">
    <property type="entry name" value="uDENN"/>
    <property type="match status" value="1"/>
</dbReference>
<evidence type="ECO:0000256" key="1">
    <source>
        <dbReference type="SAM" id="MobiDB-lite"/>
    </source>
</evidence>
<dbReference type="PROSITE" id="PS50211">
    <property type="entry name" value="DENN"/>
    <property type="match status" value="1"/>
</dbReference>
<feature type="domain" description="UDENN" evidence="2">
    <location>
        <begin position="14"/>
        <end position="570"/>
    </location>
</feature>
<feature type="region of interest" description="Disordered" evidence="1">
    <location>
        <begin position="693"/>
        <end position="712"/>
    </location>
</feature>
<feature type="compositionally biased region" description="Basic and acidic residues" evidence="1">
    <location>
        <begin position="1185"/>
        <end position="1195"/>
    </location>
</feature>
<gene>
    <name evidence="3" type="ORF">LDAN0321_LOCUS15280</name>
</gene>
<protein>
    <recommendedName>
        <fullName evidence="2">UDENN domain-containing protein</fullName>
    </recommendedName>
</protein>
<dbReference type="Gene3D" id="3.40.50.11500">
    <property type="match status" value="1"/>
</dbReference>
<dbReference type="InterPro" id="IPR043153">
    <property type="entry name" value="DENN_C"/>
</dbReference>
<dbReference type="Pfam" id="PF03455">
    <property type="entry name" value="dDENN"/>
    <property type="match status" value="1"/>
</dbReference>
<feature type="region of interest" description="Disordered" evidence="1">
    <location>
        <begin position="976"/>
        <end position="1000"/>
    </location>
</feature>
<feature type="compositionally biased region" description="Low complexity" evidence="1">
    <location>
        <begin position="1172"/>
        <end position="1182"/>
    </location>
</feature>
<dbReference type="PANTHER" id="PTHR12296:SF21">
    <property type="entry name" value="DENN DOMAIN-CONTAINING PROTEIN 3"/>
    <property type="match status" value="1"/>
</dbReference>
<accession>A0A7S2PH45</accession>
<feature type="compositionally biased region" description="Low complexity" evidence="1">
    <location>
        <begin position="985"/>
        <end position="1000"/>
    </location>
</feature>
<evidence type="ECO:0000259" key="2">
    <source>
        <dbReference type="PROSITE" id="PS50211"/>
    </source>
</evidence>
<sequence>MAKHPMSRRHVFGMPVILLRRNAPMGFADAPFDAGVQDRFPSKNYDGLPLPEEELPLFCYPTGCRLRRALFRDAPLPSSYGFVLKNERGDSIYVACVSFFEPLTQSKVDQLNQLSERRRRTSLPHRRFCERHEKRPLRRRRQTRDGVLQRFGVEDVNDFDERPDFPGAFDGGGYGYDDGGGLLIMDEEDDLVLTSFEEMTTFENKVICLISRYPYWTAFRRFLGNLHLLSGSSSELPLERIISHLLLSVHVPKPGGLDVLVPLTALNAHITLSMPPSKDLPLLDLPFDRLFACLDIPTIVVAVLGFLTLERKVILISTHQSLVLDACELLRALLFPFELCAPYVPRLTAPFISCLEFPGATFVGIYDDGDVNGLAAGVRTNIPEEAVLIDLDTGEVQSSGDRFEVVKQCWTLIPSGPRSSLVSELDALCRDAGISPGQEPLDSQIDDAFSATIPSSMIQTQGYDDAVRYNNSSNNKSNNHYPHRPQCEPIDGRAVRDAFLRFFCSILGGYERSLVVPDADFLISGNEWFDAQGFVSSAPSDFAPYLGSLVSTQLFQSFVQKRTEASDLQCVLFDECLAVYHSAPTPYGRLGADTLEMQSSNQANYNEELNNIGAGQATAVYSLLIDQCAAEPIMMDSTNAISAAATTTTGHLLHSSISREFDDGVSGIEICDSFAESSVVSAGIVHSSSAARSNHTTGFSTPVRSGGGGGGGDTFADSSTSMHSHITHAGVFTSPSRDHLPQNRDARFTYCIDGNPCFPHKLDSALCWPSEPELLASETTTDFVPFLTRSDREIEESNRRRKLSASHRGLHSKRRCLWQLPKLMACHVLGSWLMCIPSQVSQSHVSSEQRDKYLLRALGAMRLLRNRHRVVPDEASYRALMVACGRVDSDRRIEIVKLFGMLRSDDIFPSALTLGQYTKSIAEGFSKSHSNDNNSINNNGGDGGSVATTSTLIMEGQVSSLDTNLSVLEQAGLGWRRSHNKNNRSTSNRPQASSSSNSGNNLNWIPILSSSSFVEGAHNEEESSNHPIIPREDDFRVVALWSKVTSCETCDYIPLDEEIQAGWENNTTTSNGNACSDNHNANENYDNGGMDMNAAAAAIPGAIACPRCGSVTIPMIGYRVMNVSQAITCSGTGECSSSSVPNHSNHSRERLEQIVADSSGPTLHGNVDTAWSSSSVGSFDSSGEAQRHAVPKEIMDPYNNDDIDRDQDNNLDQNISNAATTRNKLDLPAQLIYAKQNSSSDGTATFTEEHGFVPYMDPSTMRCMLEKYMDERGEAGLDRDTMRRLNPRLFFNLWWFSARFSLPLPLLTVQGEARDNISKHYCAFASWDEYVAMKGCASAASVVRELLSLEDFDAAGSNMLLEKIKIGRSPPVLGDIPLLANFNLQTFCQADWENPSLSDALVALVESCDKHDFKPVLDAIMQCNHKNRSKHQLIKSNSHASTAAAGSSIGSPALTDELTSRNDTNSTATMELNCYRTMLYLVRYQCTSAFHRFFPTTAKPCRGYHFWCANGACPHSTFDKMYAKAVAKLQLQMGSHHHKQQLHHHHQCLEAVSDTAVGFRCVFGHII</sequence>
<name>A0A7S2PH45_9STRA</name>
<feature type="compositionally biased region" description="Polar residues" evidence="1">
    <location>
        <begin position="693"/>
        <end position="703"/>
    </location>
</feature>
<evidence type="ECO:0000313" key="3">
    <source>
        <dbReference type="EMBL" id="CAD9596753.1"/>
    </source>
</evidence>